<name>A0A194WT15_MOLSC</name>
<evidence type="ECO:0000313" key="3">
    <source>
        <dbReference type="Proteomes" id="UP000070700"/>
    </source>
</evidence>
<dbReference type="Proteomes" id="UP000070700">
    <property type="component" value="Unassembled WGS sequence"/>
</dbReference>
<sequence length="62" mass="7170">MYVKLDFSSTTNCQPLNVRVVRWLLHIAIAFLVTDSLLLYLSNLLLHCSSLYQGECAARLRW</sequence>
<evidence type="ECO:0000313" key="2">
    <source>
        <dbReference type="EMBL" id="KUJ11096.1"/>
    </source>
</evidence>
<dbReference type="RefSeq" id="XP_018065451.1">
    <property type="nucleotide sequence ID" value="XM_018206067.1"/>
</dbReference>
<protein>
    <submittedName>
        <fullName evidence="2">Uncharacterized protein</fullName>
    </submittedName>
</protein>
<keyword evidence="1" id="KW-0472">Membrane</keyword>
<dbReference type="AlphaFoldDB" id="A0A194WT15"/>
<dbReference type="InParanoid" id="A0A194WT15"/>
<gene>
    <name evidence="2" type="ORF">LY89DRAFT_236727</name>
</gene>
<keyword evidence="3" id="KW-1185">Reference proteome</keyword>
<feature type="transmembrane region" description="Helical" evidence="1">
    <location>
        <begin position="20"/>
        <end position="41"/>
    </location>
</feature>
<dbReference type="KEGG" id="psco:LY89DRAFT_236727"/>
<dbReference type="GeneID" id="28815793"/>
<keyword evidence="1" id="KW-1133">Transmembrane helix</keyword>
<proteinExistence type="predicted"/>
<keyword evidence="1" id="KW-0812">Transmembrane</keyword>
<dbReference type="EMBL" id="KQ947427">
    <property type="protein sequence ID" value="KUJ11096.1"/>
    <property type="molecule type" value="Genomic_DNA"/>
</dbReference>
<evidence type="ECO:0000256" key="1">
    <source>
        <dbReference type="SAM" id="Phobius"/>
    </source>
</evidence>
<reference evidence="2 3" key="1">
    <citation type="submission" date="2015-10" db="EMBL/GenBank/DDBJ databases">
        <title>Full genome of DAOMC 229536 Phialocephala scopiformis, a fungal endophyte of spruce producing the potent anti-insectan compound rugulosin.</title>
        <authorList>
            <consortium name="DOE Joint Genome Institute"/>
            <person name="Walker A.K."/>
            <person name="Frasz S.L."/>
            <person name="Seifert K.A."/>
            <person name="Miller J.D."/>
            <person name="Mondo S.J."/>
            <person name="Labutti K."/>
            <person name="Lipzen A."/>
            <person name="Dockter R."/>
            <person name="Kennedy M."/>
            <person name="Grigoriev I.V."/>
            <person name="Spatafora J.W."/>
        </authorList>
    </citation>
    <scope>NUCLEOTIDE SEQUENCE [LARGE SCALE GENOMIC DNA]</scope>
    <source>
        <strain evidence="2 3">CBS 120377</strain>
    </source>
</reference>
<organism evidence="2 3">
    <name type="scientific">Mollisia scopiformis</name>
    <name type="common">Conifer needle endophyte fungus</name>
    <name type="synonym">Phialocephala scopiformis</name>
    <dbReference type="NCBI Taxonomy" id="149040"/>
    <lineage>
        <taxon>Eukaryota</taxon>
        <taxon>Fungi</taxon>
        <taxon>Dikarya</taxon>
        <taxon>Ascomycota</taxon>
        <taxon>Pezizomycotina</taxon>
        <taxon>Leotiomycetes</taxon>
        <taxon>Helotiales</taxon>
        <taxon>Mollisiaceae</taxon>
        <taxon>Mollisia</taxon>
    </lineage>
</organism>
<accession>A0A194WT15</accession>